<keyword evidence="7" id="KW-1185">Reference proteome</keyword>
<feature type="repeat" description="WD" evidence="3">
    <location>
        <begin position="1152"/>
        <end position="1193"/>
    </location>
</feature>
<dbReference type="InterPro" id="IPR019775">
    <property type="entry name" value="WD40_repeat_CS"/>
</dbReference>
<dbReference type="PRINTS" id="PR00320">
    <property type="entry name" value="GPROTEINBRPT"/>
</dbReference>
<feature type="repeat" description="WD" evidence="3">
    <location>
        <begin position="1071"/>
        <end position="1112"/>
    </location>
</feature>
<evidence type="ECO:0000313" key="7">
    <source>
        <dbReference type="Proteomes" id="UP001589610"/>
    </source>
</evidence>
<feature type="repeat" description="WD" evidence="3">
    <location>
        <begin position="895"/>
        <end position="936"/>
    </location>
</feature>
<feature type="repeat" description="WD" evidence="3">
    <location>
        <begin position="937"/>
        <end position="978"/>
    </location>
</feature>
<reference evidence="6 7" key="1">
    <citation type="submission" date="2024-09" db="EMBL/GenBank/DDBJ databases">
        <authorList>
            <person name="Sun Q."/>
            <person name="Mori K."/>
        </authorList>
    </citation>
    <scope>NUCLEOTIDE SEQUENCE [LARGE SCALE GENOMIC DNA]</scope>
    <source>
        <strain evidence="6 7">JCM 3028</strain>
    </source>
</reference>
<dbReference type="SUPFAM" id="SSF50978">
    <property type="entry name" value="WD40 repeat-like"/>
    <property type="match status" value="1"/>
</dbReference>
<feature type="repeat" description="WD" evidence="3">
    <location>
        <begin position="723"/>
        <end position="764"/>
    </location>
</feature>
<dbReference type="PROSITE" id="PS00678">
    <property type="entry name" value="WD_REPEATS_1"/>
    <property type="match status" value="12"/>
</dbReference>
<dbReference type="SUPFAM" id="SSF50998">
    <property type="entry name" value="Quinoprotein alcohol dehydrogenase-like"/>
    <property type="match status" value="1"/>
</dbReference>
<feature type="repeat" description="WD" evidence="3">
    <location>
        <begin position="809"/>
        <end position="850"/>
    </location>
</feature>
<dbReference type="RefSeq" id="WP_386163681.1">
    <property type="nucleotide sequence ID" value="NZ_JBHMBS010000046.1"/>
</dbReference>
<dbReference type="InterPro" id="IPR015943">
    <property type="entry name" value="WD40/YVTN_repeat-like_dom_sf"/>
</dbReference>
<dbReference type="SMART" id="SM00320">
    <property type="entry name" value="WD40"/>
    <property type="match status" value="13"/>
</dbReference>
<protein>
    <recommendedName>
        <fullName evidence="5">Novel STAND NTPase 1 domain-containing protein</fullName>
    </recommendedName>
</protein>
<dbReference type="InterPro" id="IPR020472">
    <property type="entry name" value="WD40_PAC1"/>
</dbReference>
<dbReference type="InterPro" id="IPR011047">
    <property type="entry name" value="Quinoprotein_ADH-like_sf"/>
</dbReference>
<evidence type="ECO:0000256" key="2">
    <source>
        <dbReference type="ARBA" id="ARBA00022737"/>
    </source>
</evidence>
<evidence type="ECO:0000256" key="4">
    <source>
        <dbReference type="SAM" id="MobiDB-lite"/>
    </source>
</evidence>
<accession>A0ABV5TSL3</accession>
<feature type="region of interest" description="Disordered" evidence="4">
    <location>
        <begin position="1"/>
        <end position="34"/>
    </location>
</feature>
<sequence length="1264" mass="133731">MDPQPAPGPPAPPAGPSATPTAESNAEPGGDGPQYVIDARTATGVQIGEGNTQIIYSYGRHTWSDTAGVPPLVDVRGTVDSPYRGLNAFQERDAAYFFGREQVTGRLMARLSRQAAAGGLLMVSGVSGAGKSSVLRAGILPRLRGSGLDGAPHAARWPCLLFTPTRTPLEELAARVAALAGTDAGTVRHALAQDPEGFALTARQAALHAGAAPPIPPPPTPPVPHPPTSEPDGQEPAIPEPDGQRRLVLLIDQFEQLFTQCADDGQRAAFITALHAAATVGHGPDQAPAALVVLVVRADFEARCADYPPLAQAVQDRHLLTGMTERQLRLAITEPARRASSEVEDDLVQTLLREIHTRQPAAPGPPSTAAAGGAGTLPLLSHALDQAWRHRTGQLLTLADYERTGGIEGAVADSAQRVYNRLTPAQQDLTRQIFLRLTTTGSDGIDTADRVPRAALTDGRTPAQVGEVEAVLQAFAAERLLTLAADTVEISHEVLLRAWPLLSEEWLAQTHADRLIHTRLRAAAAEWAPSRDPSYLYTGSLLETAAQRLADPAFPLPLTPAEHEFLAASTRAQQRRTHRRRATSTILVVLVALLATATIIVQRSQQAAVDQRDASIVALLSKRSETTDDSNPVQAKRLSMTASSISDSLNQNSPAAIEAEYSLKAAATRPGIATLVDLPRWVLSVAFTSDGRTLAGGGGDGTVRLWDVATGRETARLTGPAQPTIHEESVYSVAFTSDGQTLAGGGGDGTVRLWDVATGRETARLTGHKGWVDSVAFTEDGKTLASGGGGSDRTVRLWDVASGRETAQLTGHKGYVSSVAFTSDGRTLAGGGSDGTVRLWDVASGRETAQLTGHKDHVTSVAFTEDGKTLASGSSGSDRAVRLWDVATGRETAQLADYQGPVHSVAFTRDGKTLASGGEDGTVRLWDMASRREMAQLTGHEGYVYSVAFTRDGKTLASGGEDGTVRLWDVTSYQETYLTSRQDWVNALIRDGFSSVAFTRDGKTLASGGEDRTVRLWDVATGRETAQLAGHQGAVLSVAFTQDGKTLASGHRDYGAVRLWDVASGRETAQLTGHKDHVTSVAFTSDGQTLASGGSDGRVRLWDVASGRETAQLAGSVDSLAFTQDGRTLAAGGDDGRVRLWDVASGRETAQLAGHQDYVDSVAFTPDGQTLASGSYDGTVRLWDVASGREIVRLDGGQGPVDSVAFTSDGQTLASGGSDGTVRLWDVSYLVDTLGFLCAQVGRSFTQEEWKQYVPEGPAYRKIC</sequence>
<feature type="repeat" description="WD" evidence="3">
    <location>
        <begin position="995"/>
        <end position="1027"/>
    </location>
</feature>
<dbReference type="CDD" id="cd00200">
    <property type="entry name" value="WD40"/>
    <property type="match status" value="2"/>
</dbReference>
<dbReference type="InterPro" id="IPR001680">
    <property type="entry name" value="WD40_rpt"/>
</dbReference>
<keyword evidence="2" id="KW-0677">Repeat</keyword>
<keyword evidence="1 3" id="KW-0853">WD repeat</keyword>
<dbReference type="EMBL" id="JBHMBS010000046">
    <property type="protein sequence ID" value="MFB9682117.1"/>
    <property type="molecule type" value="Genomic_DNA"/>
</dbReference>
<comment type="caution">
    <text evidence="6">The sequence shown here is derived from an EMBL/GenBank/DDBJ whole genome shotgun (WGS) entry which is preliminary data.</text>
</comment>
<evidence type="ECO:0000313" key="6">
    <source>
        <dbReference type="EMBL" id="MFB9682117.1"/>
    </source>
</evidence>
<dbReference type="InterPro" id="IPR036322">
    <property type="entry name" value="WD40_repeat_dom_sf"/>
</dbReference>
<gene>
    <name evidence="6" type="ORF">ACFFRH_42160</name>
</gene>
<dbReference type="PANTHER" id="PTHR22847:SF637">
    <property type="entry name" value="WD REPEAT DOMAIN 5B"/>
    <property type="match status" value="1"/>
</dbReference>
<feature type="repeat" description="WD" evidence="3">
    <location>
        <begin position="765"/>
        <end position="808"/>
    </location>
</feature>
<evidence type="ECO:0000256" key="3">
    <source>
        <dbReference type="PROSITE-ProRule" id="PRU00221"/>
    </source>
</evidence>
<dbReference type="Proteomes" id="UP001589610">
    <property type="component" value="Unassembled WGS sequence"/>
</dbReference>
<dbReference type="PANTHER" id="PTHR22847">
    <property type="entry name" value="WD40 REPEAT PROTEIN"/>
    <property type="match status" value="1"/>
</dbReference>
<feature type="repeat" description="WD" evidence="3">
    <location>
        <begin position="1110"/>
        <end position="1151"/>
    </location>
</feature>
<feature type="domain" description="Novel STAND NTPase 1" evidence="5">
    <location>
        <begin position="82"/>
        <end position="530"/>
    </location>
</feature>
<feature type="repeat" description="WD" evidence="3">
    <location>
        <begin position="1028"/>
        <end position="1070"/>
    </location>
</feature>
<dbReference type="Pfam" id="PF00400">
    <property type="entry name" value="WD40"/>
    <property type="match status" value="13"/>
</dbReference>
<feature type="repeat" description="WD" evidence="3">
    <location>
        <begin position="682"/>
        <end position="716"/>
    </location>
</feature>
<name>A0ABV5TSL3_9ACTN</name>
<dbReference type="InterPro" id="IPR049052">
    <property type="entry name" value="nSTAND1"/>
</dbReference>
<evidence type="ECO:0000256" key="1">
    <source>
        <dbReference type="ARBA" id="ARBA00022574"/>
    </source>
</evidence>
<feature type="region of interest" description="Disordered" evidence="4">
    <location>
        <begin position="209"/>
        <end position="240"/>
    </location>
</feature>
<feature type="compositionally biased region" description="Pro residues" evidence="4">
    <location>
        <begin position="213"/>
        <end position="229"/>
    </location>
</feature>
<feature type="compositionally biased region" description="Pro residues" evidence="4">
    <location>
        <begin position="1"/>
        <end position="15"/>
    </location>
</feature>
<dbReference type="Gene3D" id="2.130.10.10">
    <property type="entry name" value="YVTN repeat-like/Quinoprotein amine dehydrogenase"/>
    <property type="match status" value="5"/>
</dbReference>
<proteinExistence type="predicted"/>
<dbReference type="Pfam" id="PF20703">
    <property type="entry name" value="nSTAND1"/>
    <property type="match status" value="1"/>
</dbReference>
<dbReference type="PROSITE" id="PS50294">
    <property type="entry name" value="WD_REPEATS_REGION"/>
    <property type="match status" value="12"/>
</dbReference>
<dbReference type="PROSITE" id="PS50082">
    <property type="entry name" value="WD_REPEATS_2"/>
    <property type="match status" value="13"/>
</dbReference>
<evidence type="ECO:0000259" key="5">
    <source>
        <dbReference type="Pfam" id="PF20703"/>
    </source>
</evidence>
<organism evidence="6 7">
    <name type="scientific">Streptosporangium vulgare</name>
    <dbReference type="NCBI Taxonomy" id="46190"/>
    <lineage>
        <taxon>Bacteria</taxon>
        <taxon>Bacillati</taxon>
        <taxon>Actinomycetota</taxon>
        <taxon>Actinomycetes</taxon>
        <taxon>Streptosporangiales</taxon>
        <taxon>Streptosporangiaceae</taxon>
        <taxon>Streptosporangium</taxon>
    </lineage>
</organism>
<feature type="repeat" description="WD" evidence="3">
    <location>
        <begin position="1194"/>
        <end position="1228"/>
    </location>
</feature>
<feature type="repeat" description="WD" evidence="3">
    <location>
        <begin position="851"/>
        <end position="894"/>
    </location>
</feature>